<evidence type="ECO:0000256" key="3">
    <source>
        <dbReference type="ARBA" id="ARBA00023306"/>
    </source>
</evidence>
<dbReference type="FunFam" id="1.10.10.60:FF:000137">
    <property type="entry name" value="MYB DNA binding protein"/>
    <property type="match status" value="1"/>
</dbReference>
<evidence type="ECO:0000313" key="6">
    <source>
        <dbReference type="EMBL" id="KFH46726.1"/>
    </source>
</evidence>
<evidence type="ECO:0000256" key="2">
    <source>
        <dbReference type="ARBA" id="ARBA00023242"/>
    </source>
</evidence>
<feature type="compositionally biased region" description="Pro residues" evidence="4">
    <location>
        <begin position="829"/>
        <end position="845"/>
    </location>
</feature>
<proteinExistence type="predicted"/>
<dbReference type="PROSITE" id="PS51294">
    <property type="entry name" value="HTH_MYB"/>
    <property type="match status" value="1"/>
</dbReference>
<feature type="region of interest" description="Disordered" evidence="4">
    <location>
        <begin position="473"/>
        <end position="494"/>
    </location>
</feature>
<dbReference type="InterPro" id="IPR001005">
    <property type="entry name" value="SANT/Myb"/>
</dbReference>
<dbReference type="EMBL" id="JPKY01000016">
    <property type="protein sequence ID" value="KFH46726.1"/>
    <property type="molecule type" value="Genomic_DNA"/>
</dbReference>
<reference evidence="7" key="1">
    <citation type="journal article" date="2014" name="Genome Announc.">
        <title>Genome sequence and annotation of Acremonium chrysogenum, producer of the beta-lactam antibiotic cephalosporin C.</title>
        <authorList>
            <person name="Terfehr D."/>
            <person name="Dahlmann T.A."/>
            <person name="Specht T."/>
            <person name="Zadra I."/>
            <person name="Kuernsteiner H."/>
            <person name="Kueck U."/>
        </authorList>
    </citation>
    <scope>NUCLEOTIDE SEQUENCE [LARGE SCALE GENOMIC DNA]</scope>
    <source>
        <strain evidence="7">ATCC 11550 / CBS 779.69 / DSM 880 / IAM 14645 / JCM 23072 / IMI 49137</strain>
    </source>
</reference>
<feature type="compositionally biased region" description="Low complexity" evidence="4">
    <location>
        <begin position="705"/>
        <end position="717"/>
    </location>
</feature>
<evidence type="ECO:0000259" key="5">
    <source>
        <dbReference type="PROSITE" id="PS51294"/>
    </source>
</evidence>
<feature type="region of interest" description="Disordered" evidence="4">
    <location>
        <begin position="386"/>
        <end position="408"/>
    </location>
</feature>
<keyword evidence="3" id="KW-0131">Cell cycle</keyword>
<dbReference type="Pfam" id="PF08558">
    <property type="entry name" value="TRF"/>
    <property type="match status" value="1"/>
</dbReference>
<dbReference type="STRING" id="857340.A0A086TBJ4"/>
<feature type="compositionally biased region" description="Polar residues" evidence="4">
    <location>
        <begin position="718"/>
        <end position="734"/>
    </location>
</feature>
<feature type="compositionally biased region" description="Polar residues" evidence="4">
    <location>
        <begin position="793"/>
        <end position="804"/>
    </location>
</feature>
<dbReference type="AlphaFoldDB" id="A0A086TBJ4"/>
<keyword evidence="7" id="KW-1185">Reference proteome</keyword>
<dbReference type="SUPFAM" id="SSF46689">
    <property type="entry name" value="Homeodomain-like"/>
    <property type="match status" value="1"/>
</dbReference>
<dbReference type="PANTHER" id="PTHR47807">
    <property type="entry name" value="PROTEIN TBF1"/>
    <property type="match status" value="1"/>
</dbReference>
<evidence type="ECO:0000256" key="4">
    <source>
        <dbReference type="SAM" id="MobiDB-lite"/>
    </source>
</evidence>
<dbReference type="OrthoDB" id="3366990at2759"/>
<feature type="compositionally biased region" description="Polar residues" evidence="4">
    <location>
        <begin position="662"/>
        <end position="671"/>
    </location>
</feature>
<dbReference type="Proteomes" id="UP000029964">
    <property type="component" value="Unassembled WGS sequence"/>
</dbReference>
<dbReference type="SMART" id="SM00717">
    <property type="entry name" value="SANT"/>
    <property type="match status" value="1"/>
</dbReference>
<feature type="region of interest" description="Disordered" evidence="4">
    <location>
        <begin position="1"/>
        <end position="33"/>
    </location>
</feature>
<feature type="compositionally biased region" description="Low complexity" evidence="4">
    <location>
        <begin position="759"/>
        <end position="778"/>
    </location>
</feature>
<accession>A0A086TBJ4</accession>
<dbReference type="HOGENOM" id="CLU_008791_0_1_1"/>
<evidence type="ECO:0000313" key="7">
    <source>
        <dbReference type="Proteomes" id="UP000029964"/>
    </source>
</evidence>
<dbReference type="CDD" id="cd11660">
    <property type="entry name" value="SANT_TRF"/>
    <property type="match status" value="1"/>
</dbReference>
<evidence type="ECO:0000256" key="1">
    <source>
        <dbReference type="ARBA" id="ARBA00023125"/>
    </source>
</evidence>
<comment type="caution">
    <text evidence="6">The sequence shown here is derived from an EMBL/GenBank/DDBJ whole genome shotgun (WGS) entry which is preliminary data.</text>
</comment>
<dbReference type="InterPro" id="IPR013867">
    <property type="entry name" value="Telomere_rpt-bd_fac_dimer_dom"/>
</dbReference>
<dbReference type="InterPro" id="IPR017930">
    <property type="entry name" value="Myb_dom"/>
</dbReference>
<feature type="compositionally biased region" description="Low complexity" evidence="4">
    <location>
        <begin position="644"/>
        <end position="661"/>
    </location>
</feature>
<feature type="compositionally biased region" description="Basic and acidic residues" evidence="4">
    <location>
        <begin position="851"/>
        <end position="862"/>
    </location>
</feature>
<dbReference type="PANTHER" id="PTHR47807:SF1">
    <property type="entry name" value="PROTEIN TBF1"/>
    <property type="match status" value="1"/>
</dbReference>
<feature type="compositionally biased region" description="Pro residues" evidence="4">
    <location>
        <begin position="811"/>
        <end position="820"/>
    </location>
</feature>
<keyword evidence="1 6" id="KW-0238">DNA-binding</keyword>
<feature type="region of interest" description="Disordered" evidence="4">
    <location>
        <begin position="570"/>
        <end position="862"/>
    </location>
</feature>
<dbReference type="InterPro" id="IPR009057">
    <property type="entry name" value="Homeodomain-like_sf"/>
</dbReference>
<feature type="compositionally biased region" description="Low complexity" evidence="4">
    <location>
        <begin position="612"/>
        <end position="634"/>
    </location>
</feature>
<dbReference type="GO" id="GO:0010833">
    <property type="term" value="P:telomere maintenance via telomere lengthening"/>
    <property type="evidence" value="ECO:0007669"/>
    <property type="project" value="TreeGrafter"/>
</dbReference>
<organism evidence="6 7">
    <name type="scientific">Hapsidospora chrysogenum (strain ATCC 11550 / CBS 779.69 / DSM 880 / IAM 14645 / JCM 23072 / IMI 49137)</name>
    <name type="common">Acremonium chrysogenum</name>
    <dbReference type="NCBI Taxonomy" id="857340"/>
    <lineage>
        <taxon>Eukaryota</taxon>
        <taxon>Fungi</taxon>
        <taxon>Dikarya</taxon>
        <taxon>Ascomycota</taxon>
        <taxon>Pezizomycotina</taxon>
        <taxon>Sordariomycetes</taxon>
        <taxon>Hypocreomycetidae</taxon>
        <taxon>Hypocreales</taxon>
        <taxon>Bionectriaceae</taxon>
        <taxon>Hapsidospora</taxon>
    </lineage>
</organism>
<feature type="compositionally biased region" description="Pro residues" evidence="4">
    <location>
        <begin position="688"/>
        <end position="704"/>
    </location>
</feature>
<dbReference type="GO" id="GO:0042803">
    <property type="term" value="F:protein homodimerization activity"/>
    <property type="evidence" value="ECO:0007669"/>
    <property type="project" value="InterPro"/>
</dbReference>
<dbReference type="Gene3D" id="1.10.10.60">
    <property type="entry name" value="Homeodomain-like"/>
    <property type="match status" value="1"/>
</dbReference>
<dbReference type="InterPro" id="IPR052833">
    <property type="entry name" value="Telomeric_DNA-bd_trans-reg"/>
</dbReference>
<gene>
    <name evidence="6" type="ORF">ACRE_024750</name>
</gene>
<feature type="compositionally biased region" description="Basic and acidic residues" evidence="4">
    <location>
        <begin position="481"/>
        <end position="494"/>
    </location>
</feature>
<name>A0A086TBJ4_HAPC1</name>
<protein>
    <submittedName>
        <fullName evidence="6">Telomeric DNA-binding factor-like protein</fullName>
    </submittedName>
</protein>
<feature type="domain" description="HTH myb-type" evidence="5">
    <location>
        <begin position="490"/>
        <end position="542"/>
    </location>
</feature>
<feature type="compositionally biased region" description="Basic and acidic residues" evidence="4">
    <location>
        <begin position="576"/>
        <end position="593"/>
    </location>
</feature>
<dbReference type="GO" id="GO:0003691">
    <property type="term" value="F:double-stranded telomeric DNA binding"/>
    <property type="evidence" value="ECO:0007669"/>
    <property type="project" value="TreeGrafter"/>
</dbReference>
<sequence>MSSKRPFESAGGAGDNGPEAKRPRTGDAPPDTAEDEAMSLIVQNALTDINNIISSFGGEPDGLAVPTTEPEAAISGAPAQGSQPDTVNFVTDPTKFVRDANIHALATIAISMLLILSHDPFDQVAEKMRDPASEQRLRFQQLHRSLEALRLLYSERPILLIDEFDMHQTSTIIRLVNLAQLGWWIFDGGMESLREVDLYLPTVFRDEIIGLPTQIVDLLVSVKTHRAIRARQAREDKKLPEADLTEIFLENIEQKLREQNIADQVIGSDKTVTDCLRARMEELRGLGPEADPSAKYPADGMLRSLGLFSRDQLSMATELGERLGLTMPPPPPADHTATHTAEVPEIDGMDLDDLSSFFEKTASGHVESVLAGLNDEQMHPPSIPNGVHTTTDSVNGAPKQEETPKTNGSITDYKELEALVAESTSNYVRTTLQVMAPTPYQPTVPTSTVPGQNLPPNQTCSTSLLYEKARQAALSKQTAHPRREGNHSTRRPWSQEEEKALMTGLDMVKGPHWSQILSLFGPNGTVSDILKDRTQVQLKDKARNLKLFFLKTNSEMPYYLNLVTGELKTRAPTQAARKEAEERARLNSEDEQSRLQGAMASPGGLHQNRTQAGAVGPVGSGVVTPAQAAAHAAAVGQHRAPGQPASVSTTPGSTAASTPTTYNRLQGQATNGQSVPQPPPRPQSQLPPQIPRPQPQPQPQPQRPPQQAGQAPAYGSQNTVHQTAQQIMQQLNLHQSSQSSQQPAQRLTPTQASPPPPQAGSAQQSQGSSATTPMATPTNPSPPPNNPPSSSSGQPQYPHQYNQHAQSAPQSPAPGAPPQVPSAQQSPATPAPAPATPQPDRPAAPPDEQLGLDKDSDADLIRNMEAVAQSIWARPTNT</sequence>
<keyword evidence="2" id="KW-0539">Nucleus</keyword>